<accession>A0ABR4HZW2</accession>
<protein>
    <submittedName>
        <fullName evidence="1">Uncharacterized protein</fullName>
    </submittedName>
</protein>
<sequence length="206" mass="22650">MDSAGGFGVSSLESNLEEAVPLIKHTGIPPIGYILDDIRPWAEQMRTVTDGQAKIWVQVDTVAEAVAVVEALDLDILVGQRSDAGGYRLAQSASIFTLINTDISLLTAGDIIDGRGMTAFLALGASGAVKMAHWYQNEQCRSTVHDRIRDIPSCPTRYDWRGIINQTYIDAVNGKKDDDRAFYENELKKGNSGWRPLPTHLTSTYH</sequence>
<organism evidence="1 2">
    <name type="scientific">Aspergillus granulosus</name>
    <dbReference type="NCBI Taxonomy" id="176169"/>
    <lineage>
        <taxon>Eukaryota</taxon>
        <taxon>Fungi</taxon>
        <taxon>Dikarya</taxon>
        <taxon>Ascomycota</taxon>
        <taxon>Pezizomycotina</taxon>
        <taxon>Eurotiomycetes</taxon>
        <taxon>Eurotiomycetidae</taxon>
        <taxon>Eurotiales</taxon>
        <taxon>Aspergillaceae</taxon>
        <taxon>Aspergillus</taxon>
        <taxon>Aspergillus subgen. Nidulantes</taxon>
    </lineage>
</organism>
<dbReference type="SUPFAM" id="SSF51412">
    <property type="entry name" value="Inosine monophosphate dehydrogenase (IMPDH)"/>
    <property type="match status" value="1"/>
</dbReference>
<gene>
    <name evidence="1" type="ORF">BJX63DRAFT_443575</name>
</gene>
<dbReference type="Pfam" id="PF03060">
    <property type="entry name" value="NMO"/>
    <property type="match status" value="1"/>
</dbReference>
<dbReference type="EMBL" id="JBFXLT010000005">
    <property type="protein sequence ID" value="KAL2821031.1"/>
    <property type="molecule type" value="Genomic_DNA"/>
</dbReference>
<proteinExistence type="predicted"/>
<dbReference type="Gene3D" id="3.20.20.70">
    <property type="entry name" value="Aldolase class I"/>
    <property type="match status" value="1"/>
</dbReference>
<evidence type="ECO:0000313" key="2">
    <source>
        <dbReference type="Proteomes" id="UP001610334"/>
    </source>
</evidence>
<comment type="caution">
    <text evidence="1">The sequence shown here is derived from an EMBL/GenBank/DDBJ whole genome shotgun (WGS) entry which is preliminary data.</text>
</comment>
<keyword evidence="2" id="KW-1185">Reference proteome</keyword>
<name>A0ABR4HZW2_9EURO</name>
<evidence type="ECO:0000313" key="1">
    <source>
        <dbReference type="EMBL" id="KAL2821031.1"/>
    </source>
</evidence>
<dbReference type="Proteomes" id="UP001610334">
    <property type="component" value="Unassembled WGS sequence"/>
</dbReference>
<dbReference type="InterPro" id="IPR013785">
    <property type="entry name" value="Aldolase_TIM"/>
</dbReference>
<reference evidence="1 2" key="1">
    <citation type="submission" date="2024-07" db="EMBL/GenBank/DDBJ databases">
        <title>Section-level genome sequencing and comparative genomics of Aspergillus sections Usti and Cavernicolus.</title>
        <authorList>
            <consortium name="Lawrence Berkeley National Laboratory"/>
            <person name="Nybo J.L."/>
            <person name="Vesth T.C."/>
            <person name="Theobald S."/>
            <person name="Frisvad J.C."/>
            <person name="Larsen T.O."/>
            <person name="Kjaerboelling I."/>
            <person name="Rothschild-Mancinelli K."/>
            <person name="Lyhne E.K."/>
            <person name="Kogle M.E."/>
            <person name="Barry K."/>
            <person name="Clum A."/>
            <person name="Na H."/>
            <person name="Ledsgaard L."/>
            <person name="Lin J."/>
            <person name="Lipzen A."/>
            <person name="Kuo A."/>
            <person name="Riley R."/>
            <person name="Mondo S."/>
            <person name="Labutti K."/>
            <person name="Haridas S."/>
            <person name="Pangalinan J."/>
            <person name="Salamov A.A."/>
            <person name="Simmons B.A."/>
            <person name="Magnuson J.K."/>
            <person name="Chen J."/>
            <person name="Drula E."/>
            <person name="Henrissat B."/>
            <person name="Wiebenga A."/>
            <person name="Lubbers R.J."/>
            <person name="Gomes A.C."/>
            <person name="Makela M.R."/>
            <person name="Stajich J."/>
            <person name="Grigoriev I.V."/>
            <person name="Mortensen U.H."/>
            <person name="De Vries R.P."/>
            <person name="Baker S.E."/>
            <person name="Andersen M.R."/>
        </authorList>
    </citation>
    <scope>NUCLEOTIDE SEQUENCE [LARGE SCALE GENOMIC DNA]</scope>
    <source>
        <strain evidence="1 2">CBS 588.65</strain>
    </source>
</reference>